<reference evidence="4" key="1">
    <citation type="submission" date="2022-01" db="EMBL/GenBank/DDBJ databases">
        <title>Novel bile acid biosynthetic pathways are enriched in the microbiome of centenarians.</title>
        <authorList>
            <person name="Sato Y."/>
            <person name="Atarashi K."/>
            <person name="Plichta R.D."/>
            <person name="Arai Y."/>
            <person name="Sasajima S."/>
            <person name="Kearney M.S."/>
            <person name="Suda W."/>
            <person name="Takeshita K."/>
            <person name="Sasaki T."/>
            <person name="Okamoto S."/>
            <person name="Skelly N.A."/>
            <person name="Okamura Y."/>
            <person name="Vlamakis H."/>
            <person name="Li Y."/>
            <person name="Tanoue T."/>
            <person name="Takei H."/>
            <person name="Nittono H."/>
            <person name="Narushima S."/>
            <person name="Irie J."/>
            <person name="Itoh H."/>
            <person name="Moriya K."/>
            <person name="Sugiura Y."/>
            <person name="Suematsu M."/>
            <person name="Moritoki N."/>
            <person name="Shibata S."/>
            <person name="Littman R.D."/>
            <person name="Fischbach A.M."/>
            <person name="Uwamino Y."/>
            <person name="Inoue T."/>
            <person name="Honda A."/>
            <person name="Hattori M."/>
            <person name="Murai T."/>
            <person name="Xavier J.R."/>
            <person name="Hirose N."/>
            <person name="Honda K."/>
        </authorList>
    </citation>
    <scope>NUCLEOTIDE SEQUENCE</scope>
    <source>
        <strain evidence="4">CE91-St16</strain>
    </source>
</reference>
<comment type="caution">
    <text evidence="4">The sequence shown here is derived from an EMBL/GenBank/DDBJ whole genome shotgun (WGS) entry which is preliminary data.</text>
</comment>
<dbReference type="GO" id="GO:0004553">
    <property type="term" value="F:hydrolase activity, hydrolyzing O-glycosyl compounds"/>
    <property type="evidence" value="ECO:0007669"/>
    <property type="project" value="UniProtKB-ARBA"/>
</dbReference>
<proteinExistence type="predicted"/>
<dbReference type="NCBIfam" id="NF045579">
    <property type="entry name" value="rhamnoside_JR"/>
    <property type="match status" value="1"/>
</dbReference>
<evidence type="ECO:0000259" key="3">
    <source>
        <dbReference type="Pfam" id="PF22666"/>
    </source>
</evidence>
<dbReference type="RefSeq" id="WP_244077029.1">
    <property type="nucleotide sequence ID" value="NZ_AP025581.1"/>
</dbReference>
<keyword evidence="1" id="KW-0732">Signal</keyword>
<dbReference type="SUPFAM" id="SSF49785">
    <property type="entry name" value="Galactose-binding domain-like"/>
    <property type="match status" value="1"/>
</dbReference>
<dbReference type="EMBL" id="BQOL01000002">
    <property type="protein sequence ID" value="GKI20237.1"/>
    <property type="molecule type" value="Genomic_DNA"/>
</dbReference>
<dbReference type="InterPro" id="IPR054593">
    <property type="entry name" value="Beta-mannosidase-like_N2"/>
</dbReference>
<gene>
    <name evidence="4" type="ORF">CE91St16_31450</name>
</gene>
<dbReference type="Gene3D" id="2.60.120.260">
    <property type="entry name" value="Galactose-binding domain-like"/>
    <property type="match status" value="1"/>
</dbReference>
<name>A0AA37KQC7_9BACT</name>
<dbReference type="InterPro" id="IPR008979">
    <property type="entry name" value="Galactose-bd-like_sf"/>
</dbReference>
<sequence length="1086" mass="121208">MKNSFLLPALALLLSLASCDGRKTISGNELAAGFAETPDSIQTSVYWYWISNHISADGVRRDLESMKRIGIDRAFIGNIGLEDSESGEGPVKFYSEAWWEVMHTALKTATELGIDIGIFNCPGWSQSGGPWVEPQQSMRYLANTSTRITGGQLVETDLPRPAGERSADFQDVKVIAFPAIDGRTLTPADTEITTTPSVPHPEQLIDGDPDTSVELLPAGSQSREVTLEFTTDRPFTLRSLKLRVTEAPVDCPARLEAELDGTLHTLAEFPVTRFNPALHVGFDPYAPIVISVPATASTRFRLVFTDATPGFGLREAELSSLPTVERYPEKTLAKMYQTPLPYWHEYMWRIQPATDDQSLVIRPGDILDISDCLEGDRLTWNAPAGEWTVLRTGMLPTGVVNSPARPEAEGLETDKMSKQHIEAHFEAFLGEIYRRIPAEDRKCWKVVVEDSYETGGQNFTDGFLEAFQTRYGYDPVPFLPVYAGTVVQSEEVSDRFLWDMRRLVADKVAYDYVAGLREVSHKYGLTTWLENYGHWGFPGEFLQYGGQSDEIGGEFWSEGSLGDIENRAASSCGHIYGKNKISAESFTAGGGGYHRYPAMMKQRGDRFFTEGINNTLLHLYISQPYEDREPGVNATFGNEFNRKNTWFPQLDLFIKYVKRVNFMLQQGLNVADAAYFIGEDTPKMTGVTDPALPKGYQFDYINAEVIERDMTVANGLLTLPHGTQYRILVLPKLETMRPQLLDKIARLIEQGAVVLGPAPRRSPSYENYPAADRKVRSTADALWSQIDPAAGYARIGKGMLIDGLTMPQAMELIGCVPDCRTADEDPVLYCHRTVDGMEIYFVSNQSGEPIRTAPEFRVKDMQPEAWNAVDGTMRPLPAFAPTSDGVRVPLKLDGYESLFVVFRRSAAHPETTDIAAGTEVNFPPYKALKTLGGPWTLTFDQSKRGPAEPLAADELFDFTQHPDFDIRHYSGTVVYENRFTLDTLPEGRVYLNLNDVTAMAKVKINGVYVGGVWTPPYRVEITDAIKTGENDVEIDVVTTWKNRLIGDLNLPQDERRTWVAYQPWKADDELQKSGLTGPVVLETNNF</sequence>
<dbReference type="Pfam" id="PF22666">
    <property type="entry name" value="Glyco_hydro_2_N2"/>
    <property type="match status" value="1"/>
</dbReference>
<dbReference type="AlphaFoldDB" id="A0AA37KQC7"/>
<dbReference type="Pfam" id="PF17132">
    <property type="entry name" value="Glyco_hydro_106"/>
    <property type="match status" value="1"/>
</dbReference>
<dbReference type="Proteomes" id="UP001055105">
    <property type="component" value="Unassembled WGS sequence"/>
</dbReference>
<protein>
    <recommendedName>
        <fullName evidence="3">Beta-mannosidase-like galactose-binding domain-containing protein</fullName>
    </recommendedName>
</protein>
<organism evidence="4 5">
    <name type="scientific">Alistipes finegoldii</name>
    <dbReference type="NCBI Taxonomy" id="214856"/>
    <lineage>
        <taxon>Bacteria</taxon>
        <taxon>Pseudomonadati</taxon>
        <taxon>Bacteroidota</taxon>
        <taxon>Bacteroidia</taxon>
        <taxon>Bacteroidales</taxon>
        <taxon>Rikenellaceae</taxon>
        <taxon>Alistipes</taxon>
    </lineage>
</organism>
<dbReference type="PROSITE" id="PS51257">
    <property type="entry name" value="PROKAR_LIPOPROTEIN"/>
    <property type="match status" value="1"/>
</dbReference>
<dbReference type="PANTHER" id="PTHR43817:SF1">
    <property type="entry name" value="HYDROLASE, FAMILY 43, PUTATIVE (AFU_ORTHOLOGUE AFUA_3G01660)-RELATED"/>
    <property type="match status" value="1"/>
</dbReference>
<feature type="domain" description="Beta-mannosidase-like galactose-binding" evidence="3">
    <location>
        <begin position="973"/>
        <end position="1042"/>
    </location>
</feature>
<accession>A0AA37KQC7</accession>
<evidence type="ECO:0000256" key="1">
    <source>
        <dbReference type="ARBA" id="ARBA00022729"/>
    </source>
</evidence>
<evidence type="ECO:0000256" key="2">
    <source>
        <dbReference type="ARBA" id="ARBA00022801"/>
    </source>
</evidence>
<dbReference type="PANTHER" id="PTHR43817">
    <property type="entry name" value="GLYCOSYL HYDROLASE"/>
    <property type="match status" value="1"/>
</dbReference>
<evidence type="ECO:0000313" key="5">
    <source>
        <dbReference type="Proteomes" id="UP001055105"/>
    </source>
</evidence>
<evidence type="ECO:0000313" key="4">
    <source>
        <dbReference type="EMBL" id="GKI20237.1"/>
    </source>
</evidence>
<keyword evidence="2" id="KW-0378">Hydrolase</keyword>